<reference evidence="11 12" key="1">
    <citation type="journal article" date="2023" name="Int. J. Syst. Evol. Microbiol.">
        <title>Arthrobacter mangrovi sp. nov., an actinobacterium isolated from the rhizosphere of a mangrove.</title>
        <authorList>
            <person name="Hamada M."/>
            <person name="Saitou S."/>
            <person name="Enomoto N."/>
            <person name="Nanri K."/>
            <person name="Hidaka K."/>
            <person name="Miura T."/>
            <person name="Tamura T."/>
        </authorList>
    </citation>
    <scope>NUCLEOTIDE SEQUENCE [LARGE SCALE GENOMIC DNA]</scope>
    <source>
        <strain evidence="11 12">NBRC 112813</strain>
    </source>
</reference>
<dbReference type="EMBL" id="BRVS01000028">
    <property type="protein sequence ID" value="GLB69229.1"/>
    <property type="molecule type" value="Genomic_DNA"/>
</dbReference>
<dbReference type="PANTHER" id="PTHR43528">
    <property type="entry name" value="ALPHA-KETOGLUTARATE PERMEASE"/>
    <property type="match status" value="1"/>
</dbReference>
<feature type="transmembrane region" description="Helical" evidence="9">
    <location>
        <begin position="358"/>
        <end position="377"/>
    </location>
</feature>
<evidence type="ECO:0000256" key="4">
    <source>
        <dbReference type="ARBA" id="ARBA00022692"/>
    </source>
</evidence>
<feature type="transmembrane region" description="Helical" evidence="9">
    <location>
        <begin position="154"/>
        <end position="174"/>
    </location>
</feature>
<keyword evidence="6 9" id="KW-1133">Transmembrane helix</keyword>
<feature type="transmembrane region" description="Helical" evidence="9">
    <location>
        <begin position="383"/>
        <end position="410"/>
    </location>
</feature>
<dbReference type="Pfam" id="PF00083">
    <property type="entry name" value="Sugar_tr"/>
    <property type="match status" value="1"/>
</dbReference>
<feature type="transmembrane region" description="Helical" evidence="9">
    <location>
        <begin position="97"/>
        <end position="118"/>
    </location>
</feature>
<dbReference type="PROSITE" id="PS00216">
    <property type="entry name" value="SUGAR_TRANSPORT_1"/>
    <property type="match status" value="1"/>
</dbReference>
<comment type="caution">
    <text evidence="11">The sequence shown here is derived from an EMBL/GenBank/DDBJ whole genome shotgun (WGS) entry which is preliminary data.</text>
</comment>
<dbReference type="InterPro" id="IPR005829">
    <property type="entry name" value="Sugar_transporter_CS"/>
</dbReference>
<dbReference type="PROSITE" id="PS00217">
    <property type="entry name" value="SUGAR_TRANSPORT_2"/>
    <property type="match status" value="1"/>
</dbReference>
<evidence type="ECO:0000313" key="12">
    <source>
        <dbReference type="Proteomes" id="UP001209654"/>
    </source>
</evidence>
<keyword evidence="7 9" id="KW-0472">Membrane</keyword>
<evidence type="ECO:0000256" key="8">
    <source>
        <dbReference type="SAM" id="MobiDB-lite"/>
    </source>
</evidence>
<protein>
    <submittedName>
        <fullName evidence="11">MFS transporter</fullName>
    </submittedName>
</protein>
<dbReference type="InterPro" id="IPR005828">
    <property type="entry name" value="MFS_sugar_transport-like"/>
</dbReference>
<dbReference type="InterPro" id="IPR036259">
    <property type="entry name" value="MFS_trans_sf"/>
</dbReference>
<feature type="transmembrane region" description="Helical" evidence="9">
    <location>
        <begin position="422"/>
        <end position="443"/>
    </location>
</feature>
<keyword evidence="2" id="KW-0813">Transport</keyword>
<dbReference type="PANTHER" id="PTHR43528:SF1">
    <property type="entry name" value="ALPHA-KETOGLUTARATE PERMEASE"/>
    <property type="match status" value="1"/>
</dbReference>
<keyword evidence="3" id="KW-1003">Cell membrane</keyword>
<dbReference type="SUPFAM" id="SSF103473">
    <property type="entry name" value="MFS general substrate transporter"/>
    <property type="match status" value="1"/>
</dbReference>
<feature type="transmembrane region" description="Helical" evidence="9">
    <location>
        <begin position="230"/>
        <end position="249"/>
    </location>
</feature>
<feature type="region of interest" description="Disordered" evidence="8">
    <location>
        <begin position="1"/>
        <end position="32"/>
    </location>
</feature>
<keyword evidence="4 9" id="KW-0812">Transmembrane</keyword>
<evidence type="ECO:0000256" key="1">
    <source>
        <dbReference type="ARBA" id="ARBA00004651"/>
    </source>
</evidence>
<evidence type="ECO:0000256" key="7">
    <source>
        <dbReference type="ARBA" id="ARBA00023136"/>
    </source>
</evidence>
<dbReference type="Gene3D" id="1.20.1250.20">
    <property type="entry name" value="MFS general substrate transporter like domains"/>
    <property type="match status" value="2"/>
</dbReference>
<dbReference type="InterPro" id="IPR020846">
    <property type="entry name" value="MFS_dom"/>
</dbReference>
<keyword evidence="5" id="KW-0769">Symport</keyword>
<feature type="compositionally biased region" description="Low complexity" evidence="8">
    <location>
        <begin position="10"/>
        <end position="20"/>
    </location>
</feature>
<sequence length="549" mass="57705">MPKDVHHDSAAAQPGSPSGAHGTGRAARPAGKSSLRFRKRRLRVDDVNVVEKPMLRKAVGGTVVGNGMEWFDFGIYGYLAVTMGQLFFAGGAEGEGLIGSLAVFAVSFLARPIGGLVFGRLGDRVGRQRTLALTMIMMAASTFAIGLLPTYAAIGGWATVLLVLCRLVQGFSTGGEYAGATTFVSEYAPDKRRGFLASILDTGSYLGFALGAAVVSVLQVTLGDETMLEWGWRVPFLLAGPLGLVGLYFRMRIEESPAFQAAQDAQEDKAKAAAVEGPMTYRQIIARFWRTIVMAMLLVAAANTVGYALTSYMPTYLQETMGYDAFQGTLLTIPVLILLAAAIPLTGRLSDRIGRRPVLMVGSLITIVLGIPAFLLIGMGNIIATFVGLAILGAATSFYVGNLASALPALFPTAGRYGSMGIAYNFAVAIFGGTTPLITQALIEATGDDLMPAYYLTLMSVLGLLAIRRMPESAKRPLPGALPSVDTQAEARELVAGQDGNPLLNIGDMPLDLVPAGHATASPSADPVALPAGVEIPEVREPEAAGARS</sequence>
<dbReference type="PROSITE" id="PS50850">
    <property type="entry name" value="MFS"/>
    <property type="match status" value="1"/>
</dbReference>
<feature type="region of interest" description="Disordered" evidence="8">
    <location>
        <begin position="515"/>
        <end position="549"/>
    </location>
</feature>
<organism evidence="11 12">
    <name type="scientific">Arthrobacter mangrovi</name>
    <dbReference type="NCBI Taxonomy" id="2966350"/>
    <lineage>
        <taxon>Bacteria</taxon>
        <taxon>Bacillati</taxon>
        <taxon>Actinomycetota</taxon>
        <taxon>Actinomycetes</taxon>
        <taxon>Micrococcales</taxon>
        <taxon>Micrococcaceae</taxon>
        <taxon>Arthrobacter</taxon>
    </lineage>
</organism>
<gene>
    <name evidence="11" type="ORF">AHIS1636_36720</name>
</gene>
<evidence type="ECO:0000256" key="3">
    <source>
        <dbReference type="ARBA" id="ARBA00022475"/>
    </source>
</evidence>
<evidence type="ECO:0000256" key="5">
    <source>
        <dbReference type="ARBA" id="ARBA00022847"/>
    </source>
</evidence>
<feature type="transmembrane region" description="Helical" evidence="9">
    <location>
        <begin position="130"/>
        <end position="148"/>
    </location>
</feature>
<dbReference type="RefSeq" id="WP_264797320.1">
    <property type="nucleotide sequence ID" value="NZ_BRVS01000028.1"/>
</dbReference>
<evidence type="ECO:0000256" key="2">
    <source>
        <dbReference type="ARBA" id="ARBA00022448"/>
    </source>
</evidence>
<evidence type="ECO:0000256" key="6">
    <source>
        <dbReference type="ARBA" id="ARBA00022989"/>
    </source>
</evidence>
<feature type="transmembrane region" description="Helical" evidence="9">
    <location>
        <begin position="325"/>
        <end position="346"/>
    </location>
</feature>
<feature type="domain" description="Major facilitator superfamily (MFS) profile" evidence="10">
    <location>
        <begin position="58"/>
        <end position="475"/>
    </location>
</feature>
<accession>A0ABQ5MZ62</accession>
<comment type="subcellular location">
    <subcellularLocation>
        <location evidence="1">Cell membrane</location>
        <topology evidence="1">Multi-pass membrane protein</topology>
    </subcellularLocation>
</comment>
<feature type="transmembrane region" description="Helical" evidence="9">
    <location>
        <begin position="288"/>
        <end position="313"/>
    </location>
</feature>
<keyword evidence="12" id="KW-1185">Reference proteome</keyword>
<evidence type="ECO:0000259" key="10">
    <source>
        <dbReference type="PROSITE" id="PS50850"/>
    </source>
</evidence>
<proteinExistence type="predicted"/>
<dbReference type="InterPro" id="IPR051084">
    <property type="entry name" value="H+-coupled_symporters"/>
</dbReference>
<evidence type="ECO:0000313" key="11">
    <source>
        <dbReference type="EMBL" id="GLB69229.1"/>
    </source>
</evidence>
<name>A0ABQ5MZ62_9MICC</name>
<feature type="transmembrane region" description="Helical" evidence="9">
    <location>
        <begin position="449"/>
        <end position="467"/>
    </location>
</feature>
<feature type="transmembrane region" description="Helical" evidence="9">
    <location>
        <begin position="195"/>
        <end position="218"/>
    </location>
</feature>
<dbReference type="Proteomes" id="UP001209654">
    <property type="component" value="Unassembled WGS sequence"/>
</dbReference>
<evidence type="ECO:0000256" key="9">
    <source>
        <dbReference type="SAM" id="Phobius"/>
    </source>
</evidence>